<accession>A0A3T0E8Q9</accession>
<dbReference type="OrthoDB" id="9776600at2"/>
<dbReference type="InterPro" id="IPR050072">
    <property type="entry name" value="Peptidase_M20A"/>
</dbReference>
<dbReference type="Pfam" id="PF01546">
    <property type="entry name" value="Peptidase_M20"/>
    <property type="match status" value="1"/>
</dbReference>
<proteinExistence type="predicted"/>
<dbReference type="Pfam" id="PF07687">
    <property type="entry name" value="M20_dimer"/>
    <property type="match status" value="1"/>
</dbReference>
<organism evidence="1 2">
    <name type="scientific">Glycocaulis alkaliphilus</name>
    <dbReference type="NCBI Taxonomy" id="1434191"/>
    <lineage>
        <taxon>Bacteria</taxon>
        <taxon>Pseudomonadati</taxon>
        <taxon>Pseudomonadota</taxon>
        <taxon>Alphaproteobacteria</taxon>
        <taxon>Maricaulales</taxon>
        <taxon>Maricaulaceae</taxon>
        <taxon>Glycocaulis</taxon>
    </lineage>
</organism>
<dbReference type="PANTHER" id="PTHR43808">
    <property type="entry name" value="ACETYLORNITHINE DEACETYLASE"/>
    <property type="match status" value="1"/>
</dbReference>
<dbReference type="Gene3D" id="3.40.630.10">
    <property type="entry name" value="Zn peptidases"/>
    <property type="match status" value="1"/>
</dbReference>
<name>A0A3T0E8Q9_9PROT</name>
<evidence type="ECO:0000313" key="2">
    <source>
        <dbReference type="Proteomes" id="UP000286954"/>
    </source>
</evidence>
<dbReference type="KEGG" id="gak:X907_1248"/>
<dbReference type="GO" id="GO:0016787">
    <property type="term" value="F:hydrolase activity"/>
    <property type="evidence" value="ECO:0007669"/>
    <property type="project" value="InterPro"/>
</dbReference>
<dbReference type="AlphaFoldDB" id="A0A3T0E8Q9"/>
<evidence type="ECO:0000313" key="1">
    <source>
        <dbReference type="EMBL" id="AZU03783.1"/>
    </source>
</evidence>
<keyword evidence="2" id="KW-1185">Reference proteome</keyword>
<dbReference type="Gene3D" id="3.30.70.360">
    <property type="match status" value="1"/>
</dbReference>
<dbReference type="SUPFAM" id="SSF55031">
    <property type="entry name" value="Bacterial exopeptidase dimerisation domain"/>
    <property type="match status" value="1"/>
</dbReference>
<dbReference type="PANTHER" id="PTHR43808:SF9">
    <property type="entry name" value="BLL0789 PROTEIN"/>
    <property type="match status" value="1"/>
</dbReference>
<dbReference type="EMBL" id="CP018911">
    <property type="protein sequence ID" value="AZU03783.1"/>
    <property type="molecule type" value="Genomic_DNA"/>
</dbReference>
<dbReference type="InterPro" id="IPR011650">
    <property type="entry name" value="Peptidase_M20_dimer"/>
</dbReference>
<protein>
    <submittedName>
        <fullName evidence="1">Uncharacterized protein</fullName>
    </submittedName>
</protein>
<dbReference type="Proteomes" id="UP000286954">
    <property type="component" value="Chromosome"/>
</dbReference>
<dbReference type="NCBIfam" id="NF005602">
    <property type="entry name" value="PRK07338.1"/>
    <property type="match status" value="1"/>
</dbReference>
<gene>
    <name evidence="1" type="ORF">X907_1248</name>
</gene>
<dbReference type="RefSeq" id="WP_127566263.1">
    <property type="nucleotide sequence ID" value="NZ_BMFB01000005.1"/>
</dbReference>
<dbReference type="InterPro" id="IPR036264">
    <property type="entry name" value="Bact_exopeptidase_dim_dom"/>
</dbReference>
<reference evidence="1 2" key="1">
    <citation type="submission" date="2016-12" db="EMBL/GenBank/DDBJ databases">
        <title>The genome of dimorphic prosthecate Glycocaulis alkaliphilus 6b-8t, isolated from crude oil dictates its adaptability in petroleum environments.</title>
        <authorList>
            <person name="Wu X.-L."/>
            <person name="Geng S."/>
        </authorList>
    </citation>
    <scope>NUCLEOTIDE SEQUENCE [LARGE SCALE GENOMIC DNA]</scope>
    <source>
        <strain evidence="1 2">6B-8</strain>
    </source>
</reference>
<dbReference type="SUPFAM" id="SSF53187">
    <property type="entry name" value="Zn-dependent exopeptidases"/>
    <property type="match status" value="1"/>
</dbReference>
<dbReference type="InterPro" id="IPR002933">
    <property type="entry name" value="Peptidase_M20"/>
</dbReference>
<sequence length="419" mass="44433">MSALTLSADEKSVLGWIDGEGDSMIASVRRWSDINSGSRNAAGLEAMQAELKDAFSRLDARMETVELAPSETVTPDGEIRPVEYTPALKVSARPDAPVRVVLTGHSDTVFAADHPFQTCRDVDSDTLNGPGVADMKGGLLVMLHGLLALERSPWAKDLGYDVLISPDEEIGSLGSGPVLAELGAKAHVGMTYEPALADGSLAGARKGSGNFSLRVKGRAAHAGREHHLGRNAIVAGAAFAKAIDGLNGQREAVTINVSRIDGGGAPNVVPDVAVVRFNVRVGDEEDARWVLAGLEKAVAEINTRDGIMADLHGGFTRPPKPMTPANLRMFEWTREAGRTIGLDLKWNPTGGVCEGNNLWASGCPNVDTLGVRGADIHSDREIAKISSFTEKAKLSAVMLMKFAKGEFDAREARALARAL</sequence>